<dbReference type="PANTHER" id="PTHR46156:SF1">
    <property type="entry name" value="ZINC FINGER CCCH DOMAIN-CONTAINING PROTEIN 3"/>
    <property type="match status" value="1"/>
</dbReference>
<dbReference type="Pfam" id="PF00642">
    <property type="entry name" value="zf-CCCH"/>
    <property type="match status" value="1"/>
</dbReference>
<feature type="domain" description="C3H1-type" evidence="6">
    <location>
        <begin position="283"/>
        <end position="311"/>
    </location>
</feature>
<feature type="zinc finger region" description="C3H1-type" evidence="4">
    <location>
        <begin position="233"/>
        <end position="255"/>
    </location>
</feature>
<feature type="region of interest" description="Disordered" evidence="5">
    <location>
        <begin position="21"/>
        <end position="93"/>
    </location>
</feature>
<feature type="zinc finger region" description="C3H1-type" evidence="4">
    <location>
        <begin position="201"/>
        <end position="229"/>
    </location>
</feature>
<organism evidence="7 8">
    <name type="scientific">Schizosaccharomyces octosporus (strain yFS286)</name>
    <name type="common">Fission yeast</name>
    <name type="synonym">Octosporomyces octosporus</name>
    <dbReference type="NCBI Taxonomy" id="483514"/>
    <lineage>
        <taxon>Eukaryota</taxon>
        <taxon>Fungi</taxon>
        <taxon>Dikarya</taxon>
        <taxon>Ascomycota</taxon>
        <taxon>Taphrinomycotina</taxon>
        <taxon>Schizosaccharomycetes</taxon>
        <taxon>Schizosaccharomycetales</taxon>
        <taxon>Schizosaccharomycetaceae</taxon>
        <taxon>Schizosaccharomyces</taxon>
    </lineage>
</organism>
<dbReference type="GO" id="GO:0000785">
    <property type="term" value="C:chromatin"/>
    <property type="evidence" value="ECO:0007669"/>
    <property type="project" value="EnsemblFungi"/>
</dbReference>
<name>S9RJZ3_SCHOY</name>
<feature type="zinc finger region" description="C3H1-type" evidence="4">
    <location>
        <begin position="256"/>
        <end position="282"/>
    </location>
</feature>
<dbReference type="InterPro" id="IPR000571">
    <property type="entry name" value="Znf_CCCH"/>
</dbReference>
<feature type="compositionally biased region" description="Basic and acidic residues" evidence="5">
    <location>
        <begin position="336"/>
        <end position="349"/>
    </location>
</feature>
<gene>
    <name evidence="7" type="ORF">SOCG_03504</name>
</gene>
<feature type="region of interest" description="Disordered" evidence="5">
    <location>
        <begin position="336"/>
        <end position="366"/>
    </location>
</feature>
<dbReference type="GO" id="GO:0033621">
    <property type="term" value="P:nuclear mRNA surveillance of meiosis-specific transcripts"/>
    <property type="evidence" value="ECO:0007669"/>
    <property type="project" value="EnsemblFungi"/>
</dbReference>
<evidence type="ECO:0000256" key="4">
    <source>
        <dbReference type="PROSITE-ProRule" id="PRU00723"/>
    </source>
</evidence>
<evidence type="ECO:0000256" key="1">
    <source>
        <dbReference type="ARBA" id="ARBA00022723"/>
    </source>
</evidence>
<dbReference type="VEuPathDB" id="FungiDB:SOCG_03504"/>
<dbReference type="SUPFAM" id="SSF90229">
    <property type="entry name" value="CCCH zinc finger"/>
    <property type="match status" value="2"/>
</dbReference>
<dbReference type="GO" id="GO:1990477">
    <property type="term" value="C:MTREC complex"/>
    <property type="evidence" value="ECO:0007669"/>
    <property type="project" value="EnsemblFungi"/>
</dbReference>
<evidence type="ECO:0000259" key="6">
    <source>
        <dbReference type="PROSITE" id="PS50103"/>
    </source>
</evidence>
<feature type="zinc finger region" description="C3H1-type" evidence="4">
    <location>
        <begin position="283"/>
        <end position="311"/>
    </location>
</feature>
<evidence type="ECO:0000256" key="5">
    <source>
        <dbReference type="SAM" id="MobiDB-lite"/>
    </source>
</evidence>
<keyword evidence="2 4" id="KW-0863">Zinc-finger</keyword>
<sequence length="378" mass="43117">MDEQQLLQQIASLAGAINTYKNQQGHADPPENQAAKWKTRKVPRASSRNQSLVVNPSLKAGRPLDSSAPYSIPSKHHDLKSNDASSSDTSQFISKKDRHMQLIRKNIFELDLQARQASLEAHREKIKKERKARLQSYIQNNLKSGRKQLLTIDERSYLADFSGINFLEYVDENPSPPKHFYWNNKAYLQTKKNLYKEVGSSPSSVYCRYYNSSGYCANGSSCMYLHDPTRRMICPKFLNEKCSKGEMCSLSHDLDTKRIPACYYFLQGKCNNVNCRYVHVHYSETAPICFEFAKYSYCELGTSCKEKHVLQCSEFAMNGSCANPQCRLYHGTLEKNGDRESDDERKDIKTLATNNAGVDQKSTSENQSVDENIDFISL</sequence>
<dbReference type="AlphaFoldDB" id="S9RJZ3"/>
<feature type="domain" description="C3H1-type" evidence="6">
    <location>
        <begin position="256"/>
        <end position="282"/>
    </location>
</feature>
<dbReference type="PANTHER" id="PTHR46156">
    <property type="entry name" value="CCCH ZINGC FINGER"/>
    <property type="match status" value="1"/>
</dbReference>
<dbReference type="OMA" id="CKRFTST"/>
<dbReference type="eggNOG" id="KOG1492">
    <property type="taxonomic scope" value="Eukaryota"/>
</dbReference>
<keyword evidence="1 4" id="KW-0479">Metal-binding</keyword>
<dbReference type="HOGENOM" id="CLU_048898_0_0_1"/>
<keyword evidence="3 4" id="KW-0862">Zinc</keyword>
<protein>
    <recommendedName>
        <fullName evidence="6">C3H1-type domain-containing protein</fullName>
    </recommendedName>
</protein>
<accession>S9RJZ3</accession>
<feature type="domain" description="C3H1-type" evidence="6">
    <location>
        <begin position="233"/>
        <end position="255"/>
    </location>
</feature>
<dbReference type="Proteomes" id="UP000016088">
    <property type="component" value="Unassembled WGS sequence"/>
</dbReference>
<feature type="domain" description="C3H1-type" evidence="6">
    <location>
        <begin position="201"/>
        <end position="229"/>
    </location>
</feature>
<evidence type="ECO:0000256" key="2">
    <source>
        <dbReference type="ARBA" id="ARBA00022771"/>
    </source>
</evidence>
<dbReference type="InterPro" id="IPR036855">
    <property type="entry name" value="Znf_CCCH_sf"/>
</dbReference>
<dbReference type="OrthoDB" id="410307at2759"/>
<keyword evidence="8" id="KW-1185">Reference proteome</keyword>
<dbReference type="GeneID" id="25032476"/>
<reference evidence="7 8" key="1">
    <citation type="journal article" date="2011" name="Science">
        <title>Comparative functional genomics of the fission yeasts.</title>
        <authorList>
            <person name="Rhind N."/>
            <person name="Chen Z."/>
            <person name="Yassour M."/>
            <person name="Thompson D.A."/>
            <person name="Haas B.J."/>
            <person name="Habib N."/>
            <person name="Wapinski I."/>
            <person name="Roy S."/>
            <person name="Lin M.F."/>
            <person name="Heiman D.I."/>
            <person name="Young S.K."/>
            <person name="Furuya K."/>
            <person name="Guo Y."/>
            <person name="Pidoux A."/>
            <person name="Chen H.M."/>
            <person name="Robbertse B."/>
            <person name="Goldberg J.M."/>
            <person name="Aoki K."/>
            <person name="Bayne E.H."/>
            <person name="Berlin A.M."/>
            <person name="Desjardins C.A."/>
            <person name="Dobbs E."/>
            <person name="Dukaj L."/>
            <person name="Fan L."/>
            <person name="FitzGerald M.G."/>
            <person name="French C."/>
            <person name="Gujja S."/>
            <person name="Hansen K."/>
            <person name="Keifenheim D."/>
            <person name="Levin J.Z."/>
            <person name="Mosher R.A."/>
            <person name="Mueller C.A."/>
            <person name="Pfiffner J."/>
            <person name="Priest M."/>
            <person name="Russ C."/>
            <person name="Smialowska A."/>
            <person name="Swoboda P."/>
            <person name="Sykes S.M."/>
            <person name="Vaughn M."/>
            <person name="Vengrova S."/>
            <person name="Yoder R."/>
            <person name="Zeng Q."/>
            <person name="Allshire R."/>
            <person name="Baulcombe D."/>
            <person name="Birren B.W."/>
            <person name="Brown W."/>
            <person name="Ekwall K."/>
            <person name="Kellis M."/>
            <person name="Leatherwood J."/>
            <person name="Levin H."/>
            <person name="Margalit H."/>
            <person name="Martienssen R."/>
            <person name="Nieduszynski C.A."/>
            <person name="Spatafora J.W."/>
            <person name="Friedman N."/>
            <person name="Dalgaard J.Z."/>
            <person name="Baumann P."/>
            <person name="Niki H."/>
            <person name="Regev A."/>
            <person name="Nusbaum C."/>
        </authorList>
    </citation>
    <scope>NUCLEOTIDE SEQUENCE [LARGE SCALE GENOMIC DNA]</scope>
    <source>
        <strain evidence="8">yFS286</strain>
    </source>
</reference>
<feature type="compositionally biased region" description="Polar residues" evidence="5">
    <location>
        <begin position="82"/>
        <end position="93"/>
    </location>
</feature>
<dbReference type="RefSeq" id="XP_013017446.1">
    <property type="nucleotide sequence ID" value="XM_013161992.1"/>
</dbReference>
<evidence type="ECO:0000313" key="7">
    <source>
        <dbReference type="EMBL" id="EPX74294.1"/>
    </source>
</evidence>
<feature type="compositionally biased region" description="Polar residues" evidence="5">
    <location>
        <begin position="351"/>
        <end position="366"/>
    </location>
</feature>
<evidence type="ECO:0000313" key="8">
    <source>
        <dbReference type="Proteomes" id="UP000016088"/>
    </source>
</evidence>
<evidence type="ECO:0000256" key="3">
    <source>
        <dbReference type="ARBA" id="ARBA00022833"/>
    </source>
</evidence>
<dbReference type="EMBL" id="KE503206">
    <property type="protein sequence ID" value="EPX74294.1"/>
    <property type="molecule type" value="Genomic_DNA"/>
</dbReference>
<dbReference type="Gene3D" id="4.10.1000.10">
    <property type="entry name" value="Zinc finger, CCCH-type"/>
    <property type="match status" value="2"/>
</dbReference>
<proteinExistence type="predicted"/>
<dbReference type="SMART" id="SM00356">
    <property type="entry name" value="ZnF_C3H1"/>
    <property type="match status" value="5"/>
</dbReference>
<dbReference type="PROSITE" id="PS50103">
    <property type="entry name" value="ZF_C3H1"/>
    <property type="match status" value="4"/>
</dbReference>
<dbReference type="GO" id="GO:0016604">
    <property type="term" value="C:nuclear body"/>
    <property type="evidence" value="ECO:0007669"/>
    <property type="project" value="EnsemblFungi"/>
</dbReference>
<dbReference type="GO" id="GO:0008270">
    <property type="term" value="F:zinc ion binding"/>
    <property type="evidence" value="ECO:0007669"/>
    <property type="project" value="UniProtKB-KW"/>
</dbReference>